<dbReference type="AlphaFoldDB" id="A0A369BHF3"/>
<dbReference type="Proteomes" id="UP000253034">
    <property type="component" value="Unassembled WGS sequence"/>
</dbReference>
<accession>A0A369BHF3</accession>
<comment type="caution">
    <text evidence="1">The sequence shown here is derived from an EMBL/GenBank/DDBJ whole genome shotgun (WGS) entry which is preliminary data.</text>
</comment>
<protein>
    <submittedName>
        <fullName evidence="1">Uncharacterized protein</fullName>
    </submittedName>
</protein>
<dbReference type="RefSeq" id="WP_114295935.1">
    <property type="nucleotide sequence ID" value="NZ_QPJT01000001.1"/>
</dbReference>
<organism evidence="1 2">
    <name type="scientific">Anaerobacterium chartisolvens</name>
    <dbReference type="NCBI Taxonomy" id="1297424"/>
    <lineage>
        <taxon>Bacteria</taxon>
        <taxon>Bacillati</taxon>
        <taxon>Bacillota</taxon>
        <taxon>Clostridia</taxon>
        <taxon>Eubacteriales</taxon>
        <taxon>Oscillospiraceae</taxon>
        <taxon>Anaerobacterium</taxon>
    </lineage>
</organism>
<evidence type="ECO:0000313" key="1">
    <source>
        <dbReference type="EMBL" id="RCX20989.1"/>
    </source>
</evidence>
<evidence type="ECO:0000313" key="2">
    <source>
        <dbReference type="Proteomes" id="UP000253034"/>
    </source>
</evidence>
<gene>
    <name evidence="1" type="ORF">DFR58_101193</name>
</gene>
<dbReference type="EMBL" id="QPJT01000001">
    <property type="protein sequence ID" value="RCX20989.1"/>
    <property type="molecule type" value="Genomic_DNA"/>
</dbReference>
<reference evidence="1 2" key="1">
    <citation type="submission" date="2018-07" db="EMBL/GenBank/DDBJ databases">
        <title>Genomic Encyclopedia of Type Strains, Phase IV (KMG-IV): sequencing the most valuable type-strain genomes for metagenomic binning, comparative biology and taxonomic classification.</title>
        <authorList>
            <person name="Goeker M."/>
        </authorList>
    </citation>
    <scope>NUCLEOTIDE SEQUENCE [LARGE SCALE GENOMIC DNA]</scope>
    <source>
        <strain evidence="1 2">DSM 27016</strain>
    </source>
</reference>
<proteinExistence type="predicted"/>
<keyword evidence="2" id="KW-1185">Reference proteome</keyword>
<sequence>MENDILTVEEAAKLLKLSTKAIYRISGCESGILLTAGGVYIPPRNDRRFQNTGYYYGIVKTAINNIPVLLKNQAARGYSASFSQTKFIFLSAF</sequence>
<name>A0A369BHF3_9FIRM</name>